<dbReference type="PROSITE" id="PS51767">
    <property type="entry name" value="PEPTIDASE_A1"/>
    <property type="match status" value="1"/>
</dbReference>
<reference evidence="4" key="1">
    <citation type="submission" date="2024-10" db="EMBL/GenBank/DDBJ databases">
        <authorList>
            <person name="Ryan C."/>
        </authorList>
    </citation>
    <scope>NUCLEOTIDE SEQUENCE [LARGE SCALE GENOMIC DNA]</scope>
</reference>
<dbReference type="InterPro" id="IPR001461">
    <property type="entry name" value="Aspartic_peptidase_A1"/>
</dbReference>
<comment type="similarity">
    <text evidence="1">Belongs to the peptidase A1 family.</text>
</comment>
<dbReference type="AlphaFoldDB" id="A0ABC9DY09"/>
<dbReference type="Pfam" id="PF14543">
    <property type="entry name" value="TAXi_N"/>
    <property type="match status" value="1"/>
</dbReference>
<sequence length="390" mass="40151">MWNPKPLLLVLSLCISALSSCTAATGGKPLVSAVTKDAATSLYTAPLKAGSPLVVDLSGAVISLTTCSSSSGTVTTLTANATNGANPLFPVSFPATATCAPGQPNLPAGAVGTAGLAPSAQSLLAQVARTQGVAKKLAICLPSDGKTTSGNSVGVVIYGGGPLIFPDRGDFTTMLAGTAPLVGFGGSPGYFFSATGIAMDGTRAGRPAGSGNLVVGLSSTIPYTTLRPDVYAPFVKAFDIAATAPNFPWMTRVDSVAPFERCYDSTKLPPTRSGYAVPAIDVILASGSNYTITGGNSMVQVNSNTACLGFVQAASGQTAAAVLGGFQMENRLLVLDAEKRTFGFTTFLNGQRVGLNVRWTRQQQRRGQSNRRQQYKFINFGQNSSKIQAV</sequence>
<feature type="chain" id="PRO_5044849658" description="Peptidase A1 domain-containing protein" evidence="2">
    <location>
        <begin position="24"/>
        <end position="390"/>
    </location>
</feature>
<dbReference type="Pfam" id="PF14541">
    <property type="entry name" value="TAXi_C"/>
    <property type="match status" value="1"/>
</dbReference>
<dbReference type="InterPro" id="IPR032799">
    <property type="entry name" value="TAXi_C"/>
</dbReference>
<dbReference type="PANTHER" id="PTHR47965">
    <property type="entry name" value="ASPARTYL PROTEASE-RELATED"/>
    <property type="match status" value="1"/>
</dbReference>
<keyword evidence="2" id="KW-0732">Signal</keyword>
<dbReference type="PANTHER" id="PTHR47965:SF71">
    <property type="entry name" value="PEPTIDASE A1 DOMAIN-CONTAINING PROTEIN"/>
    <property type="match status" value="1"/>
</dbReference>
<evidence type="ECO:0000313" key="4">
    <source>
        <dbReference type="EMBL" id="CAL5048082.1"/>
    </source>
</evidence>
<evidence type="ECO:0000256" key="1">
    <source>
        <dbReference type="ARBA" id="ARBA00007447"/>
    </source>
</evidence>
<feature type="domain" description="Peptidase A1" evidence="3">
    <location>
        <begin position="1"/>
        <end position="345"/>
    </location>
</feature>
<dbReference type="PROSITE" id="PS51257">
    <property type="entry name" value="PROKAR_LIPOPROTEIN"/>
    <property type="match status" value="1"/>
</dbReference>
<dbReference type="InterPro" id="IPR033121">
    <property type="entry name" value="PEPTIDASE_A1"/>
</dbReference>
<proteinExistence type="inferred from homology"/>
<evidence type="ECO:0000259" key="3">
    <source>
        <dbReference type="PROSITE" id="PS51767"/>
    </source>
</evidence>
<dbReference type="EMBL" id="OZ075145">
    <property type="protein sequence ID" value="CAL5048082.1"/>
    <property type="molecule type" value="Genomic_DNA"/>
</dbReference>
<dbReference type="InterPro" id="IPR021109">
    <property type="entry name" value="Peptidase_aspartic_dom_sf"/>
</dbReference>
<name>A0ABC9DY09_9POAL</name>
<protein>
    <recommendedName>
        <fullName evidence="3">Peptidase A1 domain-containing protein</fullName>
    </recommendedName>
</protein>
<dbReference type="SUPFAM" id="SSF50630">
    <property type="entry name" value="Acid proteases"/>
    <property type="match status" value="1"/>
</dbReference>
<dbReference type="Gene3D" id="2.40.70.10">
    <property type="entry name" value="Acid Proteases"/>
    <property type="match status" value="2"/>
</dbReference>
<dbReference type="InterPro" id="IPR032861">
    <property type="entry name" value="TAXi_N"/>
</dbReference>
<organism evidence="4 5">
    <name type="scientific">Urochloa decumbens</name>
    <dbReference type="NCBI Taxonomy" id="240449"/>
    <lineage>
        <taxon>Eukaryota</taxon>
        <taxon>Viridiplantae</taxon>
        <taxon>Streptophyta</taxon>
        <taxon>Embryophyta</taxon>
        <taxon>Tracheophyta</taxon>
        <taxon>Spermatophyta</taxon>
        <taxon>Magnoliopsida</taxon>
        <taxon>Liliopsida</taxon>
        <taxon>Poales</taxon>
        <taxon>Poaceae</taxon>
        <taxon>PACMAD clade</taxon>
        <taxon>Panicoideae</taxon>
        <taxon>Panicodae</taxon>
        <taxon>Paniceae</taxon>
        <taxon>Melinidinae</taxon>
        <taxon>Urochloa</taxon>
    </lineage>
</organism>
<dbReference type="Proteomes" id="UP001497457">
    <property type="component" value="Chromosome 35b"/>
</dbReference>
<keyword evidence="5" id="KW-1185">Reference proteome</keyword>
<evidence type="ECO:0000256" key="2">
    <source>
        <dbReference type="SAM" id="SignalP"/>
    </source>
</evidence>
<evidence type="ECO:0000313" key="5">
    <source>
        <dbReference type="Proteomes" id="UP001497457"/>
    </source>
</evidence>
<accession>A0ABC9DY09</accession>
<feature type="signal peptide" evidence="2">
    <location>
        <begin position="1"/>
        <end position="23"/>
    </location>
</feature>
<gene>
    <name evidence="4" type="ORF">URODEC1_LOCUS90239</name>
</gene>